<evidence type="ECO:0000313" key="2">
    <source>
        <dbReference type="EMBL" id="CAA9195509.1"/>
    </source>
</evidence>
<gene>
    <name evidence="2" type="ORF">FLACOL7796_00645</name>
</gene>
<comment type="caution">
    <text evidence="2">The sequence shown here is derived from an EMBL/GenBank/DDBJ whole genome shotgun (WGS) entry which is preliminary data.</text>
</comment>
<dbReference type="Proteomes" id="UP000474567">
    <property type="component" value="Unassembled WGS sequence"/>
</dbReference>
<evidence type="ECO:0000313" key="3">
    <source>
        <dbReference type="Proteomes" id="UP000474567"/>
    </source>
</evidence>
<protein>
    <submittedName>
        <fullName evidence="2">Uncharacterized protein</fullName>
    </submittedName>
</protein>
<accession>A0ABM8KEC0</accession>
<dbReference type="EMBL" id="CADCST010000060">
    <property type="protein sequence ID" value="CAA9195509.1"/>
    <property type="molecule type" value="Genomic_DNA"/>
</dbReference>
<keyword evidence="1" id="KW-0472">Membrane</keyword>
<evidence type="ECO:0000256" key="1">
    <source>
        <dbReference type="SAM" id="Phobius"/>
    </source>
</evidence>
<name>A0ABM8KEC0_9FLAO</name>
<keyword evidence="1" id="KW-0812">Transmembrane</keyword>
<sequence>MDINTKQVRLVLRIIGTLSLGVFFVCKALEIDDRYNNIFLFLSLFCYSIVIGYSLVLFLKNSYFKG</sequence>
<organism evidence="2 3">
    <name type="scientific">Flavobacterium collinsii</name>
    <dbReference type="NCBI Taxonomy" id="1114861"/>
    <lineage>
        <taxon>Bacteria</taxon>
        <taxon>Pseudomonadati</taxon>
        <taxon>Bacteroidota</taxon>
        <taxon>Flavobacteriia</taxon>
        <taxon>Flavobacteriales</taxon>
        <taxon>Flavobacteriaceae</taxon>
        <taxon>Flavobacterium</taxon>
    </lineage>
</organism>
<keyword evidence="1" id="KW-1133">Transmembrane helix</keyword>
<proteinExistence type="predicted"/>
<keyword evidence="3" id="KW-1185">Reference proteome</keyword>
<reference evidence="2 3" key="1">
    <citation type="submission" date="2020-02" db="EMBL/GenBank/DDBJ databases">
        <authorList>
            <person name="Criscuolo A."/>
        </authorList>
    </citation>
    <scope>NUCLEOTIDE SEQUENCE [LARGE SCALE GENOMIC DNA]</scope>
    <source>
        <strain evidence="2">CECT7796</strain>
    </source>
</reference>
<feature type="transmembrane region" description="Helical" evidence="1">
    <location>
        <begin position="38"/>
        <end position="59"/>
    </location>
</feature>